<dbReference type="Gene3D" id="1.10.260.40">
    <property type="entry name" value="lambda repressor-like DNA-binding domains"/>
    <property type="match status" value="1"/>
</dbReference>
<reference evidence="2 3" key="1">
    <citation type="submission" date="2019-01" db="EMBL/GenBank/DDBJ databases">
        <title>Sinorhodobacter populi sp. nov. isolated from the symptomatic bark tissue of Populus euramericana canker.</title>
        <authorList>
            <person name="Xu G."/>
        </authorList>
    </citation>
    <scope>NUCLEOTIDE SEQUENCE [LARGE SCALE GENOMIC DNA]</scope>
    <source>
        <strain evidence="2 3">2D-5</strain>
    </source>
</reference>
<dbReference type="Proteomes" id="UP000285710">
    <property type="component" value="Unassembled WGS sequence"/>
</dbReference>
<dbReference type="GO" id="GO:0003677">
    <property type="term" value="F:DNA binding"/>
    <property type="evidence" value="ECO:0007669"/>
    <property type="project" value="InterPro"/>
</dbReference>
<accession>A0A443J000</accession>
<evidence type="ECO:0000259" key="1">
    <source>
        <dbReference type="PROSITE" id="PS50943"/>
    </source>
</evidence>
<comment type="caution">
    <text evidence="2">The sequence shown here is derived from an EMBL/GenBank/DDBJ whole genome shotgun (WGS) entry which is preliminary data.</text>
</comment>
<gene>
    <name evidence="2" type="ORF">D2T33_05175</name>
</gene>
<evidence type="ECO:0000313" key="3">
    <source>
        <dbReference type="Proteomes" id="UP000285710"/>
    </source>
</evidence>
<dbReference type="PROSITE" id="PS50943">
    <property type="entry name" value="HTH_CROC1"/>
    <property type="match status" value="1"/>
</dbReference>
<organism evidence="2 3">
    <name type="scientific">Paenirhodobacter populi</name>
    <dbReference type="NCBI Taxonomy" id="2306993"/>
    <lineage>
        <taxon>Bacteria</taxon>
        <taxon>Pseudomonadati</taxon>
        <taxon>Pseudomonadota</taxon>
        <taxon>Alphaproteobacteria</taxon>
        <taxon>Rhodobacterales</taxon>
        <taxon>Rhodobacter group</taxon>
        <taxon>Paenirhodobacter</taxon>
    </lineage>
</organism>
<dbReference type="InterPro" id="IPR001387">
    <property type="entry name" value="Cro/C1-type_HTH"/>
</dbReference>
<keyword evidence="3" id="KW-1185">Reference proteome</keyword>
<sequence length="288" mass="31828">MFFFHGLDGDTPNEFHERLTRAYETSSLTPDKQHGRFVWISQKLRGEGITASPESVRKWFAGLTRPRGDTMAALAKVIGVSEQWLEHGDAEGAASVQDASFDDVYEHMKEHAPQNIVQLDDFLIDFENPSDLLSDDLVERSRETRENALAAYMVSARLLFAGIEHRHAKSRILFESGNKAREIAVVLMHKVANRGGAWVARLPEARSGFEPYTSSFDLLMFILPQGGNEPAIFVVRGSAAAKLGQPNQVVTILESGNSDEPQITLSVGDKQVPVDPIKDLSLLTRIGG</sequence>
<dbReference type="RefSeq" id="WP_128269074.1">
    <property type="nucleotide sequence ID" value="NZ_SAUW01000004.1"/>
</dbReference>
<reference evidence="2 3" key="2">
    <citation type="submission" date="2019-01" db="EMBL/GenBank/DDBJ databases">
        <authorList>
            <person name="Li Y."/>
        </authorList>
    </citation>
    <scope>NUCLEOTIDE SEQUENCE [LARGE SCALE GENOMIC DNA]</scope>
    <source>
        <strain evidence="2 3">2D-5</strain>
    </source>
</reference>
<dbReference type="EMBL" id="SAUW01000004">
    <property type="protein sequence ID" value="RWR13791.1"/>
    <property type="molecule type" value="Genomic_DNA"/>
</dbReference>
<feature type="domain" description="HTH cro/C1-type" evidence="1">
    <location>
        <begin position="52"/>
        <end position="85"/>
    </location>
</feature>
<evidence type="ECO:0000313" key="2">
    <source>
        <dbReference type="EMBL" id="RWR13791.1"/>
    </source>
</evidence>
<dbReference type="CDD" id="cd00093">
    <property type="entry name" value="HTH_XRE"/>
    <property type="match status" value="1"/>
</dbReference>
<dbReference type="AlphaFoldDB" id="A0A443J000"/>
<dbReference type="InterPro" id="IPR010982">
    <property type="entry name" value="Lambda_DNA-bd_dom_sf"/>
</dbReference>
<protein>
    <submittedName>
        <fullName evidence="2">Helix-turn-helix domain-containing protein</fullName>
    </submittedName>
</protein>
<proteinExistence type="predicted"/>
<name>A0A443J000_9RHOB</name>